<dbReference type="Proteomes" id="UP000613266">
    <property type="component" value="Unassembled WGS sequence"/>
</dbReference>
<evidence type="ECO:0008006" key="4">
    <source>
        <dbReference type="Google" id="ProtNLM"/>
    </source>
</evidence>
<feature type="transmembrane region" description="Helical" evidence="1">
    <location>
        <begin position="142"/>
        <end position="160"/>
    </location>
</feature>
<keyword evidence="1" id="KW-0472">Membrane</keyword>
<dbReference type="SUPFAM" id="SSF160904">
    <property type="entry name" value="Jann2411-like"/>
    <property type="match status" value="1"/>
</dbReference>
<evidence type="ECO:0000256" key="1">
    <source>
        <dbReference type="SAM" id="Phobius"/>
    </source>
</evidence>
<comment type="caution">
    <text evidence="2">The sequence shown here is derived from an EMBL/GenBank/DDBJ whole genome shotgun (WGS) entry which is preliminary data.</text>
</comment>
<dbReference type="EMBL" id="JAEDAK010000022">
    <property type="protein sequence ID" value="MBH9579389.1"/>
    <property type="molecule type" value="Genomic_DNA"/>
</dbReference>
<keyword evidence="1" id="KW-0812">Transmembrane</keyword>
<proteinExistence type="predicted"/>
<accession>A0A931J8A2</accession>
<evidence type="ECO:0000313" key="3">
    <source>
        <dbReference type="Proteomes" id="UP000613266"/>
    </source>
</evidence>
<organism evidence="2 3">
    <name type="scientific">Inhella proteolytica</name>
    <dbReference type="NCBI Taxonomy" id="2795029"/>
    <lineage>
        <taxon>Bacteria</taxon>
        <taxon>Pseudomonadati</taxon>
        <taxon>Pseudomonadota</taxon>
        <taxon>Betaproteobacteria</taxon>
        <taxon>Burkholderiales</taxon>
        <taxon>Sphaerotilaceae</taxon>
        <taxon>Inhella</taxon>
    </lineage>
</organism>
<feature type="transmembrane region" description="Helical" evidence="1">
    <location>
        <begin position="119"/>
        <end position="136"/>
    </location>
</feature>
<keyword evidence="1" id="KW-1133">Transmembrane helix</keyword>
<dbReference type="RefSeq" id="WP_198113256.1">
    <property type="nucleotide sequence ID" value="NZ_JAEDAK010000022.1"/>
</dbReference>
<keyword evidence="3" id="KW-1185">Reference proteome</keyword>
<protein>
    <recommendedName>
        <fullName evidence="4">Transmembrane protein</fullName>
    </recommendedName>
</protein>
<gene>
    <name evidence="2" type="ORF">I7X39_21030</name>
</gene>
<sequence>MIVPDHWAEARVIHRTGKRQLTLRRFGWSMQSVEDAQAMADARVAAALARSLAGETLERRERKLAYNGAVGVPIREEVVSRQGEEVVTRNSYGARCLNSPHALFADIDFEPRHPIRDGLVVWLVLTTLAVAMGWYLQHKVLAAGLAALALLLAAPLTRWLRRLLSAARGGPAQWTRARLLDFLARHPAWAVRVYATPNGWRLLATHQGFDPLAPEVKAFFDSVGADPLYVRMCQNQRCFRARLSAKPWRIGMTEHLRPRPGVWPVHPSRLPLRAQWVARYEQAAAGYAACRWIETLGSGEVHPSLCAVVELHDRESRALQPGLKLA</sequence>
<evidence type="ECO:0000313" key="2">
    <source>
        <dbReference type="EMBL" id="MBH9579389.1"/>
    </source>
</evidence>
<name>A0A931J8A2_9BURK</name>
<dbReference type="AlphaFoldDB" id="A0A931J8A2"/>
<dbReference type="InterPro" id="IPR023286">
    <property type="entry name" value="ABATE_dom_sf"/>
</dbReference>
<reference evidence="2" key="1">
    <citation type="submission" date="2020-12" db="EMBL/GenBank/DDBJ databases">
        <title>The genome sequence of Inhella sp. 1Y17.</title>
        <authorList>
            <person name="Liu Y."/>
        </authorList>
    </citation>
    <scope>NUCLEOTIDE SEQUENCE</scope>
    <source>
        <strain evidence="2">1Y17</strain>
    </source>
</reference>